<keyword evidence="3" id="KW-0067">ATP-binding</keyword>
<evidence type="ECO:0000313" key="6">
    <source>
        <dbReference type="Proteomes" id="UP001592582"/>
    </source>
</evidence>
<organism evidence="3 6">
    <name type="scientific">Streptacidiphilus alkalitolerans</name>
    <dbReference type="NCBI Taxonomy" id="3342712"/>
    <lineage>
        <taxon>Bacteria</taxon>
        <taxon>Bacillati</taxon>
        <taxon>Actinomycetota</taxon>
        <taxon>Actinomycetes</taxon>
        <taxon>Kitasatosporales</taxon>
        <taxon>Streptomycetaceae</taxon>
        <taxon>Streptacidiphilus</taxon>
    </lineage>
</organism>
<dbReference type="Pfam" id="PF13581">
    <property type="entry name" value="HATPase_c_2"/>
    <property type="match status" value="1"/>
</dbReference>
<evidence type="ECO:0000313" key="3">
    <source>
        <dbReference type="EMBL" id="MFC1413521.1"/>
    </source>
</evidence>
<evidence type="ECO:0000256" key="1">
    <source>
        <dbReference type="ARBA" id="ARBA00022527"/>
    </source>
</evidence>
<dbReference type="Proteomes" id="UP001592530">
    <property type="component" value="Unassembled WGS sequence"/>
</dbReference>
<evidence type="ECO:0000259" key="2">
    <source>
        <dbReference type="Pfam" id="PF13581"/>
    </source>
</evidence>
<evidence type="ECO:0000313" key="4">
    <source>
        <dbReference type="EMBL" id="MFC1433784.1"/>
    </source>
</evidence>
<feature type="domain" description="Histidine kinase/HSP90-like ATPase" evidence="2">
    <location>
        <begin position="22"/>
        <end position="130"/>
    </location>
</feature>
<keyword evidence="1" id="KW-0418">Kinase</keyword>
<keyword evidence="6" id="KW-1185">Reference proteome</keyword>
<proteinExistence type="predicted"/>
<keyword evidence="1" id="KW-0808">Transferase</keyword>
<sequence>MDFGQHSLHCHATYVLDGRSGSTAAARAHARDFLDRRRPALSAAQAEDVVLVVSELVANAVRHAPGPCALDLADEGSHLAVAVSDTSPTAPVPRTADTSTGTGGFGWNLVRTLAHAVQVTLHRTGGKTITALLPQLALSFALHPA</sequence>
<accession>A0ABV6VIM0</accession>
<dbReference type="CDD" id="cd16936">
    <property type="entry name" value="HATPase_RsbW-like"/>
    <property type="match status" value="1"/>
</dbReference>
<keyword evidence="1" id="KW-0723">Serine/threonine-protein kinase</keyword>
<protein>
    <submittedName>
        <fullName evidence="3">ATP-binding protein</fullName>
    </submittedName>
</protein>
<dbReference type="RefSeq" id="WP_380515521.1">
    <property type="nucleotide sequence ID" value="NZ_JBHEZX010000017.1"/>
</dbReference>
<name>A0ABV6VIM0_9ACTN</name>
<dbReference type="EMBL" id="JBHEZX010000017">
    <property type="protein sequence ID" value="MFC1413521.1"/>
    <property type="molecule type" value="Genomic_DNA"/>
</dbReference>
<keyword evidence="3" id="KW-0547">Nucleotide-binding</keyword>
<dbReference type="Proteomes" id="UP001592582">
    <property type="component" value="Unassembled WGS sequence"/>
</dbReference>
<dbReference type="Gene3D" id="3.30.565.10">
    <property type="entry name" value="Histidine kinase-like ATPase, C-terminal domain"/>
    <property type="match status" value="1"/>
</dbReference>
<dbReference type="SUPFAM" id="SSF55874">
    <property type="entry name" value="ATPase domain of HSP90 chaperone/DNA topoisomerase II/histidine kinase"/>
    <property type="match status" value="1"/>
</dbReference>
<dbReference type="InterPro" id="IPR036890">
    <property type="entry name" value="HATPase_C_sf"/>
</dbReference>
<reference evidence="5 6" key="1">
    <citation type="submission" date="2024-09" db="EMBL/GenBank/DDBJ databases">
        <authorList>
            <person name="Lee S.D."/>
        </authorList>
    </citation>
    <scope>NUCLEOTIDE SEQUENCE [LARGE SCALE GENOMIC DNA]</scope>
    <source>
        <strain evidence="3 6">N1-1</strain>
        <strain evidence="4 5">N1-3</strain>
    </source>
</reference>
<dbReference type="PANTHER" id="PTHR35526:SF3">
    <property type="entry name" value="ANTI-SIGMA-F FACTOR RSBW"/>
    <property type="match status" value="1"/>
</dbReference>
<evidence type="ECO:0000313" key="5">
    <source>
        <dbReference type="Proteomes" id="UP001592530"/>
    </source>
</evidence>
<dbReference type="GO" id="GO:0005524">
    <property type="term" value="F:ATP binding"/>
    <property type="evidence" value="ECO:0007669"/>
    <property type="project" value="UniProtKB-KW"/>
</dbReference>
<dbReference type="PANTHER" id="PTHR35526">
    <property type="entry name" value="ANTI-SIGMA-F FACTOR RSBW-RELATED"/>
    <property type="match status" value="1"/>
</dbReference>
<dbReference type="InterPro" id="IPR050267">
    <property type="entry name" value="Anti-sigma-factor_SerPK"/>
</dbReference>
<gene>
    <name evidence="4" type="ORF">ACEZDB_24340</name>
    <name evidence="3" type="ORF">ACEZDG_30095</name>
</gene>
<dbReference type="InterPro" id="IPR003594">
    <property type="entry name" value="HATPase_dom"/>
</dbReference>
<comment type="caution">
    <text evidence="3">The sequence shown here is derived from an EMBL/GenBank/DDBJ whole genome shotgun (WGS) entry which is preliminary data.</text>
</comment>
<dbReference type="EMBL" id="JBHEZY010000010">
    <property type="protein sequence ID" value="MFC1433784.1"/>
    <property type="molecule type" value="Genomic_DNA"/>
</dbReference>